<name>A0A9Q3H625_9BASI</name>
<feature type="domain" description="Reverse transcriptase RNase H-like" evidence="8">
    <location>
        <begin position="53"/>
        <end position="161"/>
    </location>
</feature>
<protein>
    <recommendedName>
        <fullName evidence="8">Reverse transcriptase RNase H-like domain-containing protein</fullName>
    </recommendedName>
</protein>
<accession>A0A9Q3H625</accession>
<dbReference type="PANTHER" id="PTHR37984:SF5">
    <property type="entry name" value="PROTEIN NYNRIN-LIKE"/>
    <property type="match status" value="1"/>
</dbReference>
<dbReference type="SUPFAM" id="SSF56672">
    <property type="entry name" value="DNA/RNA polymerases"/>
    <property type="match status" value="1"/>
</dbReference>
<evidence type="ECO:0000256" key="4">
    <source>
        <dbReference type="ARBA" id="ARBA00022759"/>
    </source>
</evidence>
<proteinExistence type="predicted"/>
<keyword evidence="6" id="KW-0695">RNA-directed DNA polymerase</keyword>
<dbReference type="InterPro" id="IPR041373">
    <property type="entry name" value="RT_RNaseH"/>
</dbReference>
<keyword evidence="1" id="KW-0808">Transferase</keyword>
<keyword evidence="3" id="KW-0540">Nuclease</keyword>
<comment type="caution">
    <text evidence="9">The sequence shown here is derived from an EMBL/GenBank/DDBJ whole genome shotgun (WGS) entry which is preliminary data.</text>
</comment>
<sequence length="242" mass="27940">MPRIPHALDKLANAKYIAKMDDMKGFHQDGERTHAYERIKYGLANPPFLILPDFELPFKLCRDVVCCQSLAAALHQRQIVDGEPREGVICYIPRQLKDSEARYGATQTECLCLAWDLEQLCYYLAGVVFEIYTDCTALKSLLNMRTKNRHIFRLQIAIQEYRGIMSIIYKEGKIHTNEHGVSGWPLDNLKRNSAYEPEVASKITIHLMEIDRRKNFRFSEWPPESGSTNTHLSETEGTKLLY</sequence>
<dbReference type="EMBL" id="AVOT02011616">
    <property type="protein sequence ID" value="MBW0492507.1"/>
    <property type="molecule type" value="Genomic_DNA"/>
</dbReference>
<keyword evidence="10" id="KW-1185">Reference proteome</keyword>
<evidence type="ECO:0000259" key="8">
    <source>
        <dbReference type="Pfam" id="PF17917"/>
    </source>
</evidence>
<feature type="region of interest" description="Disordered" evidence="7">
    <location>
        <begin position="221"/>
        <end position="242"/>
    </location>
</feature>
<dbReference type="GO" id="GO:0016787">
    <property type="term" value="F:hydrolase activity"/>
    <property type="evidence" value="ECO:0007669"/>
    <property type="project" value="UniProtKB-KW"/>
</dbReference>
<dbReference type="GO" id="GO:0004519">
    <property type="term" value="F:endonuclease activity"/>
    <property type="evidence" value="ECO:0007669"/>
    <property type="project" value="UniProtKB-KW"/>
</dbReference>
<dbReference type="Proteomes" id="UP000765509">
    <property type="component" value="Unassembled WGS sequence"/>
</dbReference>
<evidence type="ECO:0000313" key="9">
    <source>
        <dbReference type="EMBL" id="MBW0492507.1"/>
    </source>
</evidence>
<evidence type="ECO:0000256" key="6">
    <source>
        <dbReference type="ARBA" id="ARBA00022918"/>
    </source>
</evidence>
<dbReference type="GO" id="GO:0003964">
    <property type="term" value="F:RNA-directed DNA polymerase activity"/>
    <property type="evidence" value="ECO:0007669"/>
    <property type="project" value="UniProtKB-KW"/>
</dbReference>
<evidence type="ECO:0000256" key="7">
    <source>
        <dbReference type="SAM" id="MobiDB-lite"/>
    </source>
</evidence>
<dbReference type="PANTHER" id="PTHR37984">
    <property type="entry name" value="PROTEIN CBG26694"/>
    <property type="match status" value="1"/>
</dbReference>
<evidence type="ECO:0000256" key="1">
    <source>
        <dbReference type="ARBA" id="ARBA00022679"/>
    </source>
</evidence>
<dbReference type="OrthoDB" id="5985335at2759"/>
<keyword evidence="2" id="KW-0548">Nucleotidyltransferase</keyword>
<feature type="compositionally biased region" description="Basic and acidic residues" evidence="7">
    <location>
        <begin position="233"/>
        <end position="242"/>
    </location>
</feature>
<gene>
    <name evidence="9" type="ORF">O181_032222</name>
</gene>
<evidence type="ECO:0000256" key="3">
    <source>
        <dbReference type="ARBA" id="ARBA00022722"/>
    </source>
</evidence>
<keyword evidence="4" id="KW-0255">Endonuclease</keyword>
<dbReference type="InterPro" id="IPR043502">
    <property type="entry name" value="DNA/RNA_pol_sf"/>
</dbReference>
<evidence type="ECO:0000313" key="10">
    <source>
        <dbReference type="Proteomes" id="UP000765509"/>
    </source>
</evidence>
<reference evidence="9" key="1">
    <citation type="submission" date="2021-03" db="EMBL/GenBank/DDBJ databases">
        <title>Draft genome sequence of rust myrtle Austropuccinia psidii MF-1, a brazilian biotype.</title>
        <authorList>
            <person name="Quecine M.C."/>
            <person name="Pachon D.M.R."/>
            <person name="Bonatelli M.L."/>
            <person name="Correr F.H."/>
            <person name="Franceschini L.M."/>
            <person name="Leite T.F."/>
            <person name="Margarido G.R.A."/>
            <person name="Almeida C.A."/>
            <person name="Ferrarezi J.A."/>
            <person name="Labate C.A."/>
        </authorList>
    </citation>
    <scope>NUCLEOTIDE SEQUENCE</scope>
    <source>
        <strain evidence="9">MF-1</strain>
    </source>
</reference>
<organism evidence="9 10">
    <name type="scientific">Austropuccinia psidii MF-1</name>
    <dbReference type="NCBI Taxonomy" id="1389203"/>
    <lineage>
        <taxon>Eukaryota</taxon>
        <taxon>Fungi</taxon>
        <taxon>Dikarya</taxon>
        <taxon>Basidiomycota</taxon>
        <taxon>Pucciniomycotina</taxon>
        <taxon>Pucciniomycetes</taxon>
        <taxon>Pucciniales</taxon>
        <taxon>Sphaerophragmiaceae</taxon>
        <taxon>Austropuccinia</taxon>
    </lineage>
</organism>
<evidence type="ECO:0000256" key="2">
    <source>
        <dbReference type="ARBA" id="ARBA00022695"/>
    </source>
</evidence>
<dbReference type="Pfam" id="PF17917">
    <property type="entry name" value="RT_RNaseH"/>
    <property type="match status" value="1"/>
</dbReference>
<evidence type="ECO:0000256" key="5">
    <source>
        <dbReference type="ARBA" id="ARBA00022801"/>
    </source>
</evidence>
<keyword evidence="5" id="KW-0378">Hydrolase</keyword>
<dbReference type="InterPro" id="IPR050951">
    <property type="entry name" value="Retrovirus_Pol_polyprotein"/>
</dbReference>
<dbReference type="AlphaFoldDB" id="A0A9Q3H625"/>